<comment type="caution">
    <text evidence="6">The sequence shown here is derived from an EMBL/GenBank/DDBJ whole genome shotgun (WGS) entry which is preliminary data.</text>
</comment>
<dbReference type="GO" id="GO:0030435">
    <property type="term" value="P:sporulation resulting in formation of a cellular spore"/>
    <property type="evidence" value="ECO:0007669"/>
    <property type="project" value="UniProtKB-KW"/>
</dbReference>
<reference evidence="6" key="2">
    <citation type="submission" date="2020-09" db="EMBL/GenBank/DDBJ databases">
        <authorList>
            <person name="Sun Q."/>
            <person name="Zhou Y."/>
        </authorList>
    </citation>
    <scope>NUCLEOTIDE SEQUENCE</scope>
    <source>
        <strain evidence="6">CGMCC 1.15371</strain>
    </source>
</reference>
<accession>A0A8J2YIZ9</accession>
<evidence type="ECO:0000256" key="1">
    <source>
        <dbReference type="ARBA" id="ARBA00006710"/>
    </source>
</evidence>
<evidence type="ECO:0000256" key="4">
    <source>
        <dbReference type="ARBA" id="ARBA00022969"/>
    </source>
</evidence>
<dbReference type="EMBL" id="BMIR01000011">
    <property type="protein sequence ID" value="GGE45505.1"/>
    <property type="molecule type" value="Genomic_DNA"/>
</dbReference>
<protein>
    <recommendedName>
        <fullName evidence="2">Small, acid-soluble spore protein gamma-type</fullName>
    </recommendedName>
</protein>
<evidence type="ECO:0000256" key="5">
    <source>
        <dbReference type="SAM" id="MobiDB-lite"/>
    </source>
</evidence>
<feature type="region of interest" description="Disordered" evidence="5">
    <location>
        <begin position="1"/>
        <end position="60"/>
    </location>
</feature>
<gene>
    <name evidence="6" type="ORF">GCM10011391_25410</name>
</gene>
<dbReference type="Proteomes" id="UP000628775">
    <property type="component" value="Unassembled WGS sequence"/>
</dbReference>
<reference evidence="6" key="1">
    <citation type="journal article" date="2014" name="Int. J. Syst. Evol. Microbiol.">
        <title>Complete genome sequence of Corynebacterium casei LMG S-19264T (=DSM 44701T), isolated from a smear-ripened cheese.</title>
        <authorList>
            <consortium name="US DOE Joint Genome Institute (JGI-PGF)"/>
            <person name="Walter F."/>
            <person name="Albersmeier A."/>
            <person name="Kalinowski J."/>
            <person name="Ruckert C."/>
        </authorList>
    </citation>
    <scope>NUCLEOTIDE SEQUENCE</scope>
    <source>
        <strain evidence="6">CGMCC 1.15371</strain>
    </source>
</reference>
<evidence type="ECO:0000256" key="3">
    <source>
        <dbReference type="ARBA" id="ARBA00022737"/>
    </source>
</evidence>
<dbReference type="InterPro" id="IPR006341">
    <property type="entry name" value="Spore_gamma"/>
</dbReference>
<sequence>MAKKTKAGTDAQQVKQQNQASAGKSQQAGQFQAEFGSETNAQQVRQQNQMSQQKKGKNQQ</sequence>
<dbReference type="Pfam" id="PF04259">
    <property type="entry name" value="SASP_gamma"/>
    <property type="match status" value="1"/>
</dbReference>
<proteinExistence type="inferred from homology"/>
<keyword evidence="4" id="KW-0749">Sporulation</keyword>
<comment type="similarity">
    <text evidence="1">Belongs to the gamma-type SASP family.</text>
</comment>
<feature type="compositionally biased region" description="Low complexity" evidence="5">
    <location>
        <begin position="40"/>
        <end position="53"/>
    </location>
</feature>
<dbReference type="AlphaFoldDB" id="A0A8J2YIZ9"/>
<feature type="compositionally biased region" description="Low complexity" evidence="5">
    <location>
        <begin position="15"/>
        <end position="33"/>
    </location>
</feature>
<evidence type="ECO:0000313" key="7">
    <source>
        <dbReference type="Proteomes" id="UP000628775"/>
    </source>
</evidence>
<dbReference type="NCBIfam" id="TIGR01442">
    <property type="entry name" value="SASP_gamma"/>
    <property type="match status" value="1"/>
</dbReference>
<keyword evidence="3" id="KW-0677">Repeat</keyword>
<name>A0A8J2YIZ9_9BACL</name>
<evidence type="ECO:0000256" key="2">
    <source>
        <dbReference type="ARBA" id="ARBA00014721"/>
    </source>
</evidence>
<keyword evidence="7" id="KW-1185">Reference proteome</keyword>
<dbReference type="RefSeq" id="WP_188694540.1">
    <property type="nucleotide sequence ID" value="NZ_BMIR01000011.1"/>
</dbReference>
<evidence type="ECO:0000313" key="6">
    <source>
        <dbReference type="EMBL" id="GGE45505.1"/>
    </source>
</evidence>
<organism evidence="6 7">
    <name type="scientific">Pullulanibacillus camelliae</name>
    <dbReference type="NCBI Taxonomy" id="1707096"/>
    <lineage>
        <taxon>Bacteria</taxon>
        <taxon>Bacillati</taxon>
        <taxon>Bacillota</taxon>
        <taxon>Bacilli</taxon>
        <taxon>Bacillales</taxon>
        <taxon>Sporolactobacillaceae</taxon>
        <taxon>Pullulanibacillus</taxon>
    </lineage>
</organism>